<evidence type="ECO:0000313" key="3">
    <source>
        <dbReference type="Proteomes" id="UP001347796"/>
    </source>
</evidence>
<sequence>MAETNNNMSNVLDRGPSTSSQISLETSSGVATTSNINLCEKGYTSKKASKKSCKTSKSKQDRETPTDVGVGDVLTFLKEFEAKQEEKLKSMSDKVDELYYYDYDEAEEGLLLRENSDNEPENTNLDEPPTKKAKAADDADQITIVDRESMFSLYAKKYKNSDTTDAEVDYGLADMVNLVFREGLTDEKLADLTKSINRPANCTALQKTRVNQLVWNLLSNETKTDDSKFQFIQNCIIKASSNITKVACEVNKHNQTGSMQTCLQMISDSLALLGHTNKLINLKRKELHKPDLGRDYFHLSSQSVPYTDLLYGDDVTKNVKEIQDINRIGRGGYRGRGGRSNRGRWSYDTGKAAKKDSKNLKADHK</sequence>
<dbReference type="AlphaFoldDB" id="A0AAN8P7Q6"/>
<organism evidence="2 3">
    <name type="scientific">Patella caerulea</name>
    <name type="common">Rayed Mediterranean limpet</name>
    <dbReference type="NCBI Taxonomy" id="87958"/>
    <lineage>
        <taxon>Eukaryota</taxon>
        <taxon>Metazoa</taxon>
        <taxon>Spiralia</taxon>
        <taxon>Lophotrochozoa</taxon>
        <taxon>Mollusca</taxon>
        <taxon>Gastropoda</taxon>
        <taxon>Patellogastropoda</taxon>
        <taxon>Patelloidea</taxon>
        <taxon>Patellidae</taxon>
        <taxon>Patella</taxon>
    </lineage>
</organism>
<dbReference type="Proteomes" id="UP001347796">
    <property type="component" value="Unassembled WGS sequence"/>
</dbReference>
<comment type="caution">
    <text evidence="2">The sequence shown here is derived from an EMBL/GenBank/DDBJ whole genome shotgun (WGS) entry which is preliminary data.</text>
</comment>
<dbReference type="PANTHER" id="PTHR34239">
    <property type="entry name" value="APPLE DOMAIN-CONTAINING PROTEIN"/>
    <property type="match status" value="1"/>
</dbReference>
<accession>A0AAN8P7Q6</accession>
<reference evidence="2 3" key="1">
    <citation type="submission" date="2024-01" db="EMBL/GenBank/DDBJ databases">
        <title>The genome of the rayed Mediterranean limpet Patella caerulea (Linnaeus, 1758).</title>
        <authorList>
            <person name="Anh-Thu Weber A."/>
            <person name="Halstead-Nussloch G."/>
        </authorList>
    </citation>
    <scope>NUCLEOTIDE SEQUENCE [LARGE SCALE GENOMIC DNA]</scope>
    <source>
        <strain evidence="2">AATW-2023a</strain>
        <tissue evidence="2">Whole specimen</tissue>
    </source>
</reference>
<feature type="region of interest" description="Disordered" evidence="1">
    <location>
        <begin position="44"/>
        <end position="67"/>
    </location>
</feature>
<keyword evidence="3" id="KW-1185">Reference proteome</keyword>
<proteinExistence type="predicted"/>
<feature type="compositionally biased region" description="Low complexity" evidence="1">
    <location>
        <begin position="17"/>
        <end position="28"/>
    </location>
</feature>
<dbReference type="EMBL" id="JAZGQO010000015">
    <property type="protein sequence ID" value="KAK6169739.1"/>
    <property type="molecule type" value="Genomic_DNA"/>
</dbReference>
<evidence type="ECO:0000256" key="1">
    <source>
        <dbReference type="SAM" id="MobiDB-lite"/>
    </source>
</evidence>
<gene>
    <name evidence="2" type="ORF">SNE40_020730</name>
</gene>
<feature type="compositionally biased region" description="Polar residues" evidence="1">
    <location>
        <begin position="1"/>
        <end position="10"/>
    </location>
</feature>
<feature type="compositionally biased region" description="Basic residues" evidence="1">
    <location>
        <begin position="47"/>
        <end position="57"/>
    </location>
</feature>
<feature type="region of interest" description="Disordered" evidence="1">
    <location>
        <begin position="332"/>
        <end position="365"/>
    </location>
</feature>
<feature type="region of interest" description="Disordered" evidence="1">
    <location>
        <begin position="113"/>
        <end position="136"/>
    </location>
</feature>
<name>A0AAN8P7Q6_PATCE</name>
<feature type="compositionally biased region" description="Basic and acidic residues" evidence="1">
    <location>
        <begin position="351"/>
        <end position="365"/>
    </location>
</feature>
<evidence type="ECO:0000313" key="2">
    <source>
        <dbReference type="EMBL" id="KAK6169739.1"/>
    </source>
</evidence>
<feature type="region of interest" description="Disordered" evidence="1">
    <location>
        <begin position="1"/>
        <end position="31"/>
    </location>
</feature>
<dbReference type="PANTHER" id="PTHR34239:SF2">
    <property type="entry name" value="TRANSPOSABLE ELEMENT P TRANSPOSASE_THAP9 CONSERVED DOMAIN-CONTAINING PROTEIN"/>
    <property type="match status" value="1"/>
</dbReference>
<protein>
    <submittedName>
        <fullName evidence="2">Uncharacterized protein</fullName>
    </submittedName>
</protein>